<dbReference type="PROSITE" id="PS00108">
    <property type="entry name" value="PROTEIN_KINASE_ST"/>
    <property type="match status" value="1"/>
</dbReference>
<feature type="region of interest" description="Disordered" evidence="7">
    <location>
        <begin position="353"/>
        <end position="382"/>
    </location>
</feature>
<dbReference type="PROSITE" id="PS50011">
    <property type="entry name" value="PROTEIN_KINASE_DOM"/>
    <property type="match status" value="1"/>
</dbReference>
<dbReference type="InterPro" id="IPR011009">
    <property type="entry name" value="Kinase-like_dom_sf"/>
</dbReference>
<dbReference type="SUPFAM" id="SSF56112">
    <property type="entry name" value="Protein kinase-like (PK-like)"/>
    <property type="match status" value="1"/>
</dbReference>
<evidence type="ECO:0000256" key="6">
    <source>
        <dbReference type="ARBA" id="ARBA00022840"/>
    </source>
</evidence>
<feature type="compositionally biased region" description="Polar residues" evidence="7">
    <location>
        <begin position="145"/>
        <end position="169"/>
    </location>
</feature>
<reference evidence="9 10" key="1">
    <citation type="submission" date="2017-01" db="EMBL/GenBank/DDBJ databases">
        <title>Draft genome sequence of Diplodia seriata F98.1, a fungal species involved in grapevine trunk diseases.</title>
        <authorList>
            <person name="Robert-Siegwald G."/>
            <person name="Vallet J."/>
            <person name="Abou-Mansour E."/>
            <person name="Xu J."/>
            <person name="Rey P."/>
            <person name="Bertsch C."/>
            <person name="Rego C."/>
            <person name="Larignon P."/>
            <person name="Fontaine F."/>
            <person name="Lebrun M.-H."/>
        </authorList>
    </citation>
    <scope>NUCLEOTIDE SEQUENCE [LARGE SCALE GENOMIC DNA]</scope>
    <source>
        <strain evidence="9 10">F98.1</strain>
    </source>
</reference>
<comment type="caution">
    <text evidence="9">The sequence shown here is derived from an EMBL/GenBank/DDBJ whole genome shotgun (WGS) entry which is preliminary data.</text>
</comment>
<feature type="region of interest" description="Disordered" evidence="7">
    <location>
        <begin position="1"/>
        <end position="80"/>
    </location>
</feature>
<evidence type="ECO:0000256" key="1">
    <source>
        <dbReference type="ARBA" id="ARBA00010791"/>
    </source>
</evidence>
<keyword evidence="3" id="KW-0808">Transferase</keyword>
<dbReference type="InterPro" id="IPR008271">
    <property type="entry name" value="Ser/Thr_kinase_AS"/>
</dbReference>
<dbReference type="GO" id="GO:0035556">
    <property type="term" value="P:intracellular signal transduction"/>
    <property type="evidence" value="ECO:0007669"/>
    <property type="project" value="TreeGrafter"/>
</dbReference>
<dbReference type="STRING" id="420778.A0A1S8B6Z8"/>
<evidence type="ECO:0000259" key="8">
    <source>
        <dbReference type="PROSITE" id="PS50011"/>
    </source>
</evidence>
<feature type="region of interest" description="Disordered" evidence="7">
    <location>
        <begin position="140"/>
        <end position="169"/>
    </location>
</feature>
<keyword evidence="4" id="KW-0547">Nucleotide-binding</keyword>
<evidence type="ECO:0000256" key="5">
    <source>
        <dbReference type="ARBA" id="ARBA00022777"/>
    </source>
</evidence>
<dbReference type="InterPro" id="IPR000719">
    <property type="entry name" value="Prot_kinase_dom"/>
</dbReference>
<feature type="region of interest" description="Disordered" evidence="7">
    <location>
        <begin position="212"/>
        <end position="245"/>
    </location>
</feature>
<comment type="similarity">
    <text evidence="1">Belongs to the protein kinase superfamily. CAMK Ser/Thr protein kinase family. NIM1 subfamily.</text>
</comment>
<name>A0A1S8B6Z8_9PEZI</name>
<dbReference type="AlphaFoldDB" id="A0A1S8B6Z8"/>
<organism evidence="9 10">
    <name type="scientific">Diplodia seriata</name>
    <dbReference type="NCBI Taxonomy" id="420778"/>
    <lineage>
        <taxon>Eukaryota</taxon>
        <taxon>Fungi</taxon>
        <taxon>Dikarya</taxon>
        <taxon>Ascomycota</taxon>
        <taxon>Pezizomycotina</taxon>
        <taxon>Dothideomycetes</taxon>
        <taxon>Dothideomycetes incertae sedis</taxon>
        <taxon>Botryosphaeriales</taxon>
        <taxon>Botryosphaeriaceae</taxon>
        <taxon>Diplodia</taxon>
    </lineage>
</organism>
<gene>
    <name evidence="9" type="ORF">BK809_0004703</name>
</gene>
<dbReference type="OrthoDB" id="410920at2759"/>
<feature type="compositionally biased region" description="Polar residues" evidence="7">
    <location>
        <begin position="47"/>
        <end position="73"/>
    </location>
</feature>
<evidence type="ECO:0000313" key="9">
    <source>
        <dbReference type="EMBL" id="OMP83322.1"/>
    </source>
</evidence>
<dbReference type="PANTHER" id="PTHR24346">
    <property type="entry name" value="MAP/MICROTUBULE AFFINITY-REGULATING KINASE"/>
    <property type="match status" value="1"/>
</dbReference>
<dbReference type="FunFam" id="1.10.510.10:FF:000640">
    <property type="entry name" value="Serine/threonine-protein kinase PRR1"/>
    <property type="match status" value="1"/>
</dbReference>
<dbReference type="GO" id="GO:0005524">
    <property type="term" value="F:ATP binding"/>
    <property type="evidence" value="ECO:0007669"/>
    <property type="project" value="UniProtKB-KW"/>
</dbReference>
<dbReference type="Pfam" id="PF00069">
    <property type="entry name" value="Pkinase"/>
    <property type="match status" value="1"/>
</dbReference>
<evidence type="ECO:0000313" key="10">
    <source>
        <dbReference type="Proteomes" id="UP000190776"/>
    </source>
</evidence>
<evidence type="ECO:0000256" key="4">
    <source>
        <dbReference type="ARBA" id="ARBA00022741"/>
    </source>
</evidence>
<dbReference type="SMART" id="SM00220">
    <property type="entry name" value="S_TKc"/>
    <property type="match status" value="1"/>
</dbReference>
<evidence type="ECO:0000256" key="7">
    <source>
        <dbReference type="SAM" id="MobiDB-lite"/>
    </source>
</evidence>
<keyword evidence="5 9" id="KW-0418">Kinase</keyword>
<accession>A0A1S8B6Z8</accession>
<proteinExistence type="inferred from homology"/>
<dbReference type="GO" id="GO:0004674">
    <property type="term" value="F:protein serine/threonine kinase activity"/>
    <property type="evidence" value="ECO:0007669"/>
    <property type="project" value="UniProtKB-KW"/>
</dbReference>
<dbReference type="PANTHER" id="PTHR24346:SF82">
    <property type="entry name" value="KP78A-RELATED"/>
    <property type="match status" value="1"/>
</dbReference>
<feature type="domain" description="Protein kinase" evidence="8">
    <location>
        <begin position="404"/>
        <end position="709"/>
    </location>
</feature>
<evidence type="ECO:0000256" key="2">
    <source>
        <dbReference type="ARBA" id="ARBA00022527"/>
    </source>
</evidence>
<dbReference type="GO" id="GO:0005737">
    <property type="term" value="C:cytoplasm"/>
    <property type="evidence" value="ECO:0007669"/>
    <property type="project" value="TreeGrafter"/>
</dbReference>
<sequence length="737" mass="79518">MFTLDVPQRRLQPPASHLSSAMGEPESLPAPPQGSQPALSRPAPASATGQRRASAAQHPTSAAQPTRTTQSQSPARDAAARNAPAFVTFQHAVSSAALPRIDTAPVYPPAHLPIHPGSRPHSRSPSAAGLQLQTDFSKLTPGSRELSQTPSIVNTPAEASQTPGTAPMDIQQNVKGLRSTLSAASLTSSLSPSSAISSPALGALTDITPLPSPLIVSDSPGPWRRAAAGQAHRPDSRGSAAVSRDDSLAMLSSGTLSPSRTPSRKNKGYSGLMTAAVEAHSANVHAIEKNKANHSRNRSLSEFVPEQLVNTRPRNVTISNAANARVQPNALEQAASQSQLRREEYLAAQRGLAPAPGAEPTRTLPTPPPSNRGSIESEEEELKEEDAGLEYLAVRHDSGKKKFYRPIRQLGQGAFSKVLLATREKTASKDITDESKLNPRKLVAIKIVEHGPAGGADEARVEMTLKREVEVLRSICHPSLIHLKAFDFDEQQALIVLNYCPGGDLYELADRGRDALTPPVVQRLFAELVGAVRYLHSELIVHRDIKLENVLLNVPVTTLRELLIPSRHRTALVTLTDLGLCRRIDPNNPKLQTRCGSEDYAAPEILLGQEYEGRLTDAWALGVVLYSLMEGRLPFDPPPGKARGRSRAVHRIARCDWMWCQFGDEDGVWDPTKPGASDWGGARDVVEGLLQKVSRGRKSLDEIEKMDWVVGGIAIEGELRRADEDSDTDVVMGNQPA</sequence>
<feature type="compositionally biased region" description="Low complexity" evidence="7">
    <location>
        <begin position="115"/>
        <end position="128"/>
    </location>
</feature>
<dbReference type="Proteomes" id="UP000190776">
    <property type="component" value="Unassembled WGS sequence"/>
</dbReference>
<protein>
    <submittedName>
        <fullName evidence="9">Serine/threonine-protein kinase PRR1</fullName>
    </submittedName>
</protein>
<feature type="region of interest" description="Disordered" evidence="7">
    <location>
        <begin position="109"/>
        <end position="128"/>
    </location>
</feature>
<dbReference type="EMBL" id="MSZU01000111">
    <property type="protein sequence ID" value="OMP83322.1"/>
    <property type="molecule type" value="Genomic_DNA"/>
</dbReference>
<keyword evidence="6" id="KW-0067">ATP-binding</keyword>
<evidence type="ECO:0000256" key="3">
    <source>
        <dbReference type="ARBA" id="ARBA00022679"/>
    </source>
</evidence>
<keyword evidence="2" id="KW-0723">Serine/threonine-protein kinase</keyword>
<dbReference type="Gene3D" id="1.10.510.10">
    <property type="entry name" value="Transferase(Phosphotransferase) domain 1"/>
    <property type="match status" value="1"/>
</dbReference>